<dbReference type="GO" id="GO:0042162">
    <property type="term" value="F:telomeric DNA binding"/>
    <property type="evidence" value="ECO:0007669"/>
    <property type="project" value="TreeGrafter"/>
</dbReference>
<dbReference type="OMA" id="QETLACT"/>
<evidence type="ECO:0000259" key="1">
    <source>
        <dbReference type="Pfam" id="PF14973"/>
    </source>
</evidence>
<dbReference type="CDD" id="cd11657">
    <property type="entry name" value="TIN2_N"/>
    <property type="match status" value="1"/>
</dbReference>
<organism evidence="2">
    <name type="scientific">Gasterosteus aculeatus</name>
    <name type="common">Three-spined stickleback</name>
    <dbReference type="NCBI Taxonomy" id="69293"/>
    <lineage>
        <taxon>Eukaryota</taxon>
        <taxon>Metazoa</taxon>
        <taxon>Chordata</taxon>
        <taxon>Craniata</taxon>
        <taxon>Vertebrata</taxon>
        <taxon>Euteleostomi</taxon>
        <taxon>Actinopterygii</taxon>
        <taxon>Neopterygii</taxon>
        <taxon>Teleostei</taxon>
        <taxon>Neoteleostei</taxon>
        <taxon>Acanthomorphata</taxon>
        <taxon>Eupercaria</taxon>
        <taxon>Perciformes</taxon>
        <taxon>Cottioidei</taxon>
        <taxon>Gasterosteales</taxon>
        <taxon>Gasterosteidae</taxon>
        <taxon>Gasterosteus</taxon>
    </lineage>
</organism>
<dbReference type="PANTHER" id="PTHR15512:SF2">
    <property type="match status" value="1"/>
</dbReference>
<dbReference type="AlphaFoldDB" id="G3Q814"/>
<dbReference type="PANTHER" id="PTHR15512">
    <property type="entry name" value="TERF1-INTERACTING NUCLEAR FACTOR 2"/>
    <property type="match status" value="1"/>
</dbReference>
<dbReference type="Bgee" id="ENSGACG00000019697">
    <property type="expression patterns" value="Expressed in mesonephros and 6 other cell types or tissues"/>
</dbReference>
<dbReference type="InterPro" id="IPR039098">
    <property type="entry name" value="TINF2"/>
</dbReference>
<reference evidence="2" key="1">
    <citation type="submission" date="2006-01" db="EMBL/GenBank/DDBJ databases">
        <authorList>
            <person name="Lindblad-Toh K."/>
            <person name="Mauceli E."/>
            <person name="Grabherr M."/>
            <person name="Chang J.L."/>
            <person name="Lander E.S."/>
        </authorList>
    </citation>
    <scope>NUCLEOTIDE SEQUENCE [LARGE SCALE GENOMIC DNA]</scope>
</reference>
<dbReference type="eggNOG" id="KOG1721">
    <property type="taxonomic scope" value="Eukaryota"/>
</dbReference>
<reference evidence="2" key="2">
    <citation type="submission" date="2024-04" db="UniProtKB">
        <authorList>
            <consortium name="Ensembl"/>
        </authorList>
    </citation>
    <scope>IDENTIFICATION</scope>
</reference>
<dbReference type="InParanoid" id="G3Q814"/>
<sequence length="177" mass="19855">MSSAGCPLPPASLRLLVPPVRLMAAFTWRVVQQHSVMQYDKLVDFISLATEVVPELLSPGRKAQLILGLRARLVLELCRGDGVANLQTIQSHLDKIHACSAELSSDEDHMATGDILKTSYINFAGLVQNLLNVPFEKEFFFQEVFPLNYGSNYDRRLQQLVSEFLSRLEQLLLSPDL</sequence>
<dbReference type="GO" id="GO:0016233">
    <property type="term" value="P:telomere capping"/>
    <property type="evidence" value="ECO:0007669"/>
    <property type="project" value="InterPro"/>
</dbReference>
<protein>
    <recommendedName>
        <fullName evidence="1">TERF1-interacting nuclear factor 2 N-terminal domain-containing protein</fullName>
    </recommendedName>
</protein>
<dbReference type="GO" id="GO:0070187">
    <property type="term" value="C:shelterin complex"/>
    <property type="evidence" value="ECO:0007669"/>
    <property type="project" value="InterPro"/>
</dbReference>
<dbReference type="Ensembl" id="ENSGACT00000026079.1">
    <property type="protein sequence ID" value="ENSGACP00000026028.1"/>
    <property type="gene ID" value="ENSGACG00000019697.1"/>
</dbReference>
<feature type="domain" description="TERF1-interacting nuclear factor 2 N-terminal" evidence="1">
    <location>
        <begin position="28"/>
        <end position="176"/>
    </location>
</feature>
<proteinExistence type="predicted"/>
<dbReference type="InterPro" id="IPR029400">
    <property type="entry name" value="TINF2_N"/>
</dbReference>
<dbReference type="GO" id="GO:1904356">
    <property type="term" value="P:regulation of telomere maintenance via telomere lengthening"/>
    <property type="evidence" value="ECO:0007669"/>
    <property type="project" value="TreeGrafter"/>
</dbReference>
<dbReference type="Pfam" id="PF14973">
    <property type="entry name" value="TINF2_N"/>
    <property type="match status" value="1"/>
</dbReference>
<accession>G3Q814</accession>
<dbReference type="STRING" id="69293.ENSGACP00000026028"/>
<name>G3Q814_GASAC</name>
<evidence type="ECO:0000313" key="2">
    <source>
        <dbReference type="Ensembl" id="ENSGACP00000026028.1"/>
    </source>
</evidence>